<accession>A0A378M0P5</accession>
<dbReference type="Proteomes" id="UP000255297">
    <property type="component" value="Unassembled WGS sequence"/>
</dbReference>
<evidence type="ECO:0000313" key="1">
    <source>
        <dbReference type="EMBL" id="STY29891.1"/>
    </source>
</evidence>
<reference evidence="1 2" key="1">
    <citation type="submission" date="2018-06" db="EMBL/GenBank/DDBJ databases">
        <authorList>
            <consortium name="Pathogen Informatics"/>
            <person name="Doyle S."/>
        </authorList>
    </citation>
    <scope>NUCLEOTIDE SEQUENCE [LARGE SCALE GENOMIC DNA]</scope>
    <source>
        <strain evidence="1 2">NCTC11532</strain>
    </source>
</reference>
<protein>
    <submittedName>
        <fullName evidence="1">Uncharacterized protein</fullName>
    </submittedName>
</protein>
<dbReference type="STRING" id="1122170.GCA_000701265_00392"/>
<gene>
    <name evidence="1" type="ORF">NCTC11532_02094</name>
</gene>
<keyword evidence="2" id="KW-1185">Reference proteome</keyword>
<evidence type="ECO:0000313" key="2">
    <source>
        <dbReference type="Proteomes" id="UP000255297"/>
    </source>
</evidence>
<dbReference type="AlphaFoldDB" id="A0A378M0P5"/>
<organism evidence="1 2">
    <name type="scientific">Legionella wadsworthii</name>
    <dbReference type="NCBI Taxonomy" id="28088"/>
    <lineage>
        <taxon>Bacteria</taxon>
        <taxon>Pseudomonadati</taxon>
        <taxon>Pseudomonadota</taxon>
        <taxon>Gammaproteobacteria</taxon>
        <taxon>Legionellales</taxon>
        <taxon>Legionellaceae</taxon>
        <taxon>Legionella</taxon>
    </lineage>
</organism>
<dbReference type="EMBL" id="UGPB01000001">
    <property type="protein sequence ID" value="STY29891.1"/>
    <property type="molecule type" value="Genomic_DNA"/>
</dbReference>
<sequence length="150" mass="16834">MCCHSRIGGLYFSSKVRDCLGMDSRLRGNDNQIKYPLLSSRAGGTSFIKRYALLEGWNSACAGMAINDSITTCFLLSFPRRRESISQLVRDYLKINSCLRRNNNIVRCITSFLSSRNISVSKCCHSRIGGLYFSSKVRDCLGMDSPPARE</sequence>
<proteinExistence type="predicted"/>
<name>A0A378M0P5_9GAMM</name>